<name>A0A5C7BHV2_9FLAO</name>
<dbReference type="InterPro" id="IPR005467">
    <property type="entry name" value="His_kinase_dom"/>
</dbReference>
<dbReference type="InterPro" id="IPR036890">
    <property type="entry name" value="HATPase_C_sf"/>
</dbReference>
<dbReference type="SMART" id="SM00448">
    <property type="entry name" value="REC"/>
    <property type="match status" value="1"/>
</dbReference>
<dbReference type="SUPFAM" id="SSF47384">
    <property type="entry name" value="Homodimeric domain of signal transducing histidine kinase"/>
    <property type="match status" value="1"/>
</dbReference>
<dbReference type="PROSITE" id="PS50110">
    <property type="entry name" value="RESPONSE_REGULATORY"/>
    <property type="match status" value="1"/>
</dbReference>
<dbReference type="OrthoDB" id="4457677at2"/>
<accession>A0A5C7BHV2</accession>
<dbReference type="SUPFAM" id="SSF48452">
    <property type="entry name" value="TPR-like"/>
    <property type="match status" value="1"/>
</dbReference>
<dbReference type="Proteomes" id="UP000321938">
    <property type="component" value="Unassembled WGS sequence"/>
</dbReference>
<dbReference type="Gene3D" id="3.40.50.2300">
    <property type="match status" value="1"/>
</dbReference>
<dbReference type="SUPFAM" id="SSF52172">
    <property type="entry name" value="CheY-like"/>
    <property type="match status" value="1"/>
</dbReference>
<dbReference type="InterPro" id="IPR011006">
    <property type="entry name" value="CheY-like_superfamily"/>
</dbReference>
<comment type="catalytic activity">
    <reaction evidence="1">
        <text>ATP + protein L-histidine = ADP + protein N-phospho-L-histidine.</text>
        <dbReference type="EC" id="2.7.13.3"/>
    </reaction>
</comment>
<dbReference type="SMART" id="SM00388">
    <property type="entry name" value="HisKA"/>
    <property type="match status" value="1"/>
</dbReference>
<evidence type="ECO:0000256" key="5">
    <source>
        <dbReference type="SAM" id="Phobius"/>
    </source>
</evidence>
<dbReference type="CDD" id="cd17546">
    <property type="entry name" value="REC_hyHK_CKI1_RcsC-like"/>
    <property type="match status" value="1"/>
</dbReference>
<comment type="caution">
    <text evidence="8">The sequence shown here is derived from an EMBL/GenBank/DDBJ whole genome shotgun (WGS) entry which is preliminary data.</text>
</comment>
<evidence type="ECO:0000259" key="6">
    <source>
        <dbReference type="PROSITE" id="PS50109"/>
    </source>
</evidence>
<feature type="modified residue" description="4-aspartylphosphate" evidence="4">
    <location>
        <position position="702"/>
    </location>
</feature>
<dbReference type="CDD" id="cd16922">
    <property type="entry name" value="HATPase_EvgS-ArcB-TorS-like"/>
    <property type="match status" value="1"/>
</dbReference>
<keyword evidence="5" id="KW-0472">Membrane</keyword>
<keyword evidence="9" id="KW-1185">Reference proteome</keyword>
<dbReference type="EC" id="2.7.13.3" evidence="2"/>
<evidence type="ECO:0000259" key="7">
    <source>
        <dbReference type="PROSITE" id="PS50110"/>
    </source>
</evidence>
<protein>
    <recommendedName>
        <fullName evidence="2">histidine kinase</fullName>
        <ecNumber evidence="2">2.7.13.3</ecNumber>
    </recommendedName>
</protein>
<evidence type="ECO:0000256" key="1">
    <source>
        <dbReference type="ARBA" id="ARBA00000085"/>
    </source>
</evidence>
<dbReference type="InterPro" id="IPR004358">
    <property type="entry name" value="Sig_transdc_His_kin-like_C"/>
</dbReference>
<dbReference type="InterPro" id="IPR011990">
    <property type="entry name" value="TPR-like_helical_dom_sf"/>
</dbReference>
<evidence type="ECO:0000256" key="2">
    <source>
        <dbReference type="ARBA" id="ARBA00012438"/>
    </source>
</evidence>
<dbReference type="Pfam" id="PF02518">
    <property type="entry name" value="HATPase_c"/>
    <property type="match status" value="1"/>
</dbReference>
<dbReference type="CDD" id="cd00082">
    <property type="entry name" value="HisKA"/>
    <property type="match status" value="1"/>
</dbReference>
<keyword evidence="5" id="KW-0812">Transmembrane</keyword>
<dbReference type="InterPro" id="IPR001789">
    <property type="entry name" value="Sig_transdc_resp-reg_receiver"/>
</dbReference>
<dbReference type="Gene3D" id="1.10.287.130">
    <property type="match status" value="1"/>
</dbReference>
<evidence type="ECO:0000256" key="4">
    <source>
        <dbReference type="PROSITE-ProRule" id="PRU00169"/>
    </source>
</evidence>
<sequence>MYFYILGLELAWPTMKISTQIVCLLYFFVFISVHAQSEYTDDTITDISNFEISKQLPKISKDSTQVEMIAHIDLALIWMKKEHYKFNFASPLVYAEDALLLANKISDKSYLHETRSILGNIMLRIKDTANAKAMFLKSLKDAEASNDSTIILASKGNLANAYYYTGGYKHKAIATYIDGLEIAKRLNDTTRMFIMHHNVSRIFIENKDIENSQYHTGESARYLEYLDNPFYKSGQLRNEGMLYVLLNQPEKAIERFKENIKIAERKEAMDGIIEGYQGYIKALELKEDYKTLYEVSKKLKFYTDKKSKDDDNQTIDAVKSSISVARYKEQIKSKELEKERLEHQAEDRGFVLFVVLGVLIFISIIFVQTYKSNIKRKVLIKHLEDKNALYLEAKMQSDELIKAKAKFFATVSHELRTPLYGVIGLSSILLENKDLKKHENDLKSLKFSANYLLALVNDLLHINKIDNHSFTDEEVTFNIEDLSSTIISSFEYIRLQHENKIEIAISKDVPLLLKGNSVRLSQIFMNLIGNACKFTEKGVISLDIKAIANTGDKVKLQFIIKDTGPGIEQHRLKEIFNEFTQIESESSSRMYQGTGLGLSIVKKLVGQGKGSIFVTSKIGKGTTFQFNLEIKVASESEKKPIPILDFKQLISKRILIVEDNRINQTVTKRILEQADVICQIAQNGEEAIILAKQFSYDLILMDINMPVKNGIEATKEIRTFNKLIPIIALTAVEIEEQKYQIFDCGMNDIILKPYDIDLFKKTIIANLSPQVKDELRKLA</sequence>
<dbReference type="AlphaFoldDB" id="A0A5C7BHV2"/>
<dbReference type="FunFam" id="3.30.565.10:FF:000010">
    <property type="entry name" value="Sensor histidine kinase RcsC"/>
    <property type="match status" value="1"/>
</dbReference>
<dbReference type="SUPFAM" id="SSF55874">
    <property type="entry name" value="ATPase domain of HSP90 chaperone/DNA topoisomerase II/histidine kinase"/>
    <property type="match status" value="1"/>
</dbReference>
<dbReference type="Gene3D" id="3.30.565.10">
    <property type="entry name" value="Histidine kinase-like ATPase, C-terminal domain"/>
    <property type="match status" value="1"/>
</dbReference>
<evidence type="ECO:0000313" key="8">
    <source>
        <dbReference type="EMBL" id="TXE19331.1"/>
    </source>
</evidence>
<dbReference type="GO" id="GO:0000155">
    <property type="term" value="F:phosphorelay sensor kinase activity"/>
    <property type="evidence" value="ECO:0007669"/>
    <property type="project" value="InterPro"/>
</dbReference>
<dbReference type="PRINTS" id="PR00344">
    <property type="entry name" value="BCTRLSENSOR"/>
</dbReference>
<dbReference type="SMART" id="SM00387">
    <property type="entry name" value="HATPase_c"/>
    <property type="match status" value="1"/>
</dbReference>
<evidence type="ECO:0000256" key="3">
    <source>
        <dbReference type="ARBA" id="ARBA00022553"/>
    </source>
</evidence>
<feature type="transmembrane region" description="Helical" evidence="5">
    <location>
        <begin position="349"/>
        <end position="367"/>
    </location>
</feature>
<dbReference type="Gene3D" id="1.25.40.10">
    <property type="entry name" value="Tetratricopeptide repeat domain"/>
    <property type="match status" value="2"/>
</dbReference>
<dbReference type="PROSITE" id="PS50109">
    <property type="entry name" value="HIS_KIN"/>
    <property type="match status" value="1"/>
</dbReference>
<proteinExistence type="predicted"/>
<dbReference type="InterPro" id="IPR003594">
    <property type="entry name" value="HATPase_dom"/>
</dbReference>
<keyword evidence="5" id="KW-1133">Transmembrane helix</keyword>
<dbReference type="PANTHER" id="PTHR45339:SF5">
    <property type="entry name" value="HISTIDINE KINASE"/>
    <property type="match status" value="1"/>
</dbReference>
<gene>
    <name evidence="8" type="ORF">ES692_03345</name>
</gene>
<evidence type="ECO:0000313" key="9">
    <source>
        <dbReference type="Proteomes" id="UP000321938"/>
    </source>
</evidence>
<organism evidence="8 9">
    <name type="scientific">Psychroserpens burtonensis</name>
    <dbReference type="NCBI Taxonomy" id="49278"/>
    <lineage>
        <taxon>Bacteria</taxon>
        <taxon>Pseudomonadati</taxon>
        <taxon>Bacteroidota</taxon>
        <taxon>Flavobacteriia</taxon>
        <taxon>Flavobacteriales</taxon>
        <taxon>Flavobacteriaceae</taxon>
        <taxon>Psychroserpens</taxon>
    </lineage>
</organism>
<feature type="domain" description="Response regulatory" evidence="7">
    <location>
        <begin position="653"/>
        <end position="767"/>
    </location>
</feature>
<reference evidence="8 9" key="1">
    <citation type="submission" date="2019-08" db="EMBL/GenBank/DDBJ databases">
        <title>Genome of Psychroserpens burtonensis ACAM 167.</title>
        <authorList>
            <person name="Bowman J.P."/>
        </authorList>
    </citation>
    <scope>NUCLEOTIDE SEQUENCE [LARGE SCALE GENOMIC DNA]</scope>
    <source>
        <strain evidence="8 9">ACAM 167</strain>
    </source>
</reference>
<dbReference type="Pfam" id="PF00072">
    <property type="entry name" value="Response_reg"/>
    <property type="match status" value="1"/>
</dbReference>
<dbReference type="InterPro" id="IPR003661">
    <property type="entry name" value="HisK_dim/P_dom"/>
</dbReference>
<dbReference type="PANTHER" id="PTHR45339">
    <property type="entry name" value="HYBRID SIGNAL TRANSDUCTION HISTIDINE KINASE J"/>
    <property type="match status" value="1"/>
</dbReference>
<dbReference type="STRING" id="1123037.GCA_000425305_01457"/>
<dbReference type="InterPro" id="IPR036097">
    <property type="entry name" value="HisK_dim/P_sf"/>
</dbReference>
<dbReference type="EMBL" id="VOSB01000004">
    <property type="protein sequence ID" value="TXE19331.1"/>
    <property type="molecule type" value="Genomic_DNA"/>
</dbReference>
<dbReference type="Pfam" id="PF00512">
    <property type="entry name" value="HisKA"/>
    <property type="match status" value="1"/>
</dbReference>
<feature type="domain" description="Histidine kinase" evidence="6">
    <location>
        <begin position="410"/>
        <end position="632"/>
    </location>
</feature>
<keyword evidence="3 4" id="KW-0597">Phosphoprotein</keyword>